<keyword evidence="2" id="KW-1133">Transmembrane helix</keyword>
<evidence type="ECO:0008006" key="5">
    <source>
        <dbReference type="Google" id="ProtNLM"/>
    </source>
</evidence>
<dbReference type="eggNOG" id="COG3291">
    <property type="taxonomic scope" value="Bacteria"/>
</dbReference>
<evidence type="ECO:0000313" key="4">
    <source>
        <dbReference type="Proteomes" id="UP000010164"/>
    </source>
</evidence>
<evidence type="ECO:0000256" key="1">
    <source>
        <dbReference type="SAM" id="MobiDB-lite"/>
    </source>
</evidence>
<accession>L0WFI0</accession>
<feature type="region of interest" description="Disordered" evidence="1">
    <location>
        <begin position="498"/>
        <end position="517"/>
    </location>
</feature>
<name>L0WFI0_9GAMM</name>
<gene>
    <name evidence="3" type="ORF">A11A3_02052</name>
</gene>
<keyword evidence="4" id="KW-1185">Reference proteome</keyword>
<organism evidence="3 4">
    <name type="scientific">Alcanivorax hongdengensis A-11-3</name>
    <dbReference type="NCBI Taxonomy" id="1177179"/>
    <lineage>
        <taxon>Bacteria</taxon>
        <taxon>Pseudomonadati</taxon>
        <taxon>Pseudomonadota</taxon>
        <taxon>Gammaproteobacteria</taxon>
        <taxon>Oceanospirillales</taxon>
        <taxon>Alcanivoracaceae</taxon>
        <taxon>Alcanivorax</taxon>
    </lineage>
</organism>
<dbReference type="PANTHER" id="PTHR41339">
    <property type="entry name" value="LIPL48"/>
    <property type="match status" value="1"/>
</dbReference>
<protein>
    <recommendedName>
        <fullName evidence="5">Right handed beta helix domain-containing protein</fullName>
    </recommendedName>
</protein>
<dbReference type="OrthoDB" id="237393at2"/>
<dbReference type="AlphaFoldDB" id="L0WFI0"/>
<dbReference type="PANTHER" id="PTHR41339:SF1">
    <property type="entry name" value="SECRETED PROTEIN"/>
    <property type="match status" value="1"/>
</dbReference>
<dbReference type="EMBL" id="AMRJ01000002">
    <property type="protein sequence ID" value="EKF75613.1"/>
    <property type="molecule type" value="Genomic_DNA"/>
</dbReference>
<keyword evidence="2" id="KW-0472">Membrane</keyword>
<keyword evidence="2" id="KW-0812">Transmembrane</keyword>
<dbReference type="InterPro" id="IPR012334">
    <property type="entry name" value="Pectin_lyas_fold"/>
</dbReference>
<dbReference type="Proteomes" id="UP000010164">
    <property type="component" value="Unassembled WGS sequence"/>
</dbReference>
<dbReference type="SUPFAM" id="SSF51126">
    <property type="entry name" value="Pectin lyase-like"/>
    <property type="match status" value="1"/>
</dbReference>
<dbReference type="InterPro" id="IPR011050">
    <property type="entry name" value="Pectin_lyase_fold/virulence"/>
</dbReference>
<proteinExistence type="predicted"/>
<reference evidence="3 4" key="1">
    <citation type="journal article" date="2012" name="J. Bacteriol.">
        <title>Genome Sequence of the Alkane-Degrading Bacterium Alcanivorax hongdengensis Type Strain A-11-3.</title>
        <authorList>
            <person name="Lai Q."/>
            <person name="Shao Z."/>
        </authorList>
    </citation>
    <scope>NUCLEOTIDE SEQUENCE [LARGE SCALE GENOMIC DNA]</scope>
    <source>
        <strain evidence="3 4">A-11-3</strain>
    </source>
</reference>
<feature type="transmembrane region" description="Helical" evidence="2">
    <location>
        <begin position="120"/>
        <end position="137"/>
    </location>
</feature>
<dbReference type="PATRIC" id="fig|1177179.3.peg.404"/>
<evidence type="ECO:0000256" key="2">
    <source>
        <dbReference type="SAM" id="Phobius"/>
    </source>
</evidence>
<dbReference type="RefSeq" id="WP_008927597.1">
    <property type="nucleotide sequence ID" value="NZ_AMRJ01000002.1"/>
</dbReference>
<comment type="caution">
    <text evidence="3">The sequence shown here is derived from an EMBL/GenBank/DDBJ whole genome shotgun (WGS) entry which is preliminary data.</text>
</comment>
<dbReference type="Gene3D" id="2.160.20.10">
    <property type="entry name" value="Single-stranded right-handed beta-helix, Pectin lyase-like"/>
    <property type="match status" value="1"/>
</dbReference>
<dbReference type="STRING" id="1177179.A11A3_02052"/>
<sequence length="554" mass="60123">MNDVASSPRAELVELLWQLKQSFDQQGDSSLRFIHFNTLLNDPEYRAEIIARAAKSPNRKIRELGEKLQLANRDGGLLRKAAREPGLPGSNPALMNPDIAETIGTRSSQHLGEQRRRYRWLWLVAALVIAVGGYFSYHPARQMLVGEQVVSGSLFGKQHWGANTTWILNGIVYLEAGAELTIDPGTRIEGRPGSALVVTRDATLFSRGQAQAPIVFTSNQPAGTRTAGDWGGVVLLGNAPVNVNNGQIEGVPAGDNRGAFGGNDPDSSCGVMEFTRIEFAGFEVYADNELNGLTLGGCGSGTIIRNVQVHRALDDGIEIFGGDVDLRNIVITGAGDDSLDWDMGWRGRVQFLVAEQYANVGDNGFEGDNLKGSPDALPLSEPTMYNVTLLSPRSHEKYHRAMTLRRGTGGHFHNLLIEGFSGETIDIKDTATVARIDEGKLSFGSMMVHKVGSRGLTFFDNESMDQDDDGGFDERLYFQSSAVKAQFGTDPQFTRDATSMAHPDFAPSANSPARNGAAAIPQGEFWDEAANYLGAIRPGSVTSWVDGWTDFPLN</sequence>
<evidence type="ECO:0000313" key="3">
    <source>
        <dbReference type="EMBL" id="EKF75613.1"/>
    </source>
</evidence>